<comment type="caution">
    <text evidence="6">The sequence shown here is derived from an EMBL/GenBank/DDBJ whole genome shotgun (WGS) entry which is preliminary data.</text>
</comment>
<dbReference type="Gene3D" id="3.40.190.10">
    <property type="entry name" value="Periplasmic binding protein-like II"/>
    <property type="match status" value="2"/>
</dbReference>
<dbReference type="SUPFAM" id="SSF53850">
    <property type="entry name" value="Periplasmic binding protein-like II"/>
    <property type="match status" value="1"/>
</dbReference>
<organism evidence="6 7">
    <name type="scientific">Schaalia canis</name>
    <dbReference type="NCBI Taxonomy" id="100469"/>
    <lineage>
        <taxon>Bacteria</taxon>
        <taxon>Bacillati</taxon>
        <taxon>Actinomycetota</taxon>
        <taxon>Actinomycetes</taxon>
        <taxon>Actinomycetales</taxon>
        <taxon>Actinomycetaceae</taxon>
        <taxon>Schaalia</taxon>
    </lineage>
</organism>
<dbReference type="Gene3D" id="1.10.10.10">
    <property type="entry name" value="Winged helix-like DNA-binding domain superfamily/Winged helix DNA-binding domain"/>
    <property type="match status" value="1"/>
</dbReference>
<dbReference type="InterPro" id="IPR000847">
    <property type="entry name" value="LysR_HTH_N"/>
</dbReference>
<gene>
    <name evidence="6" type="ORF">EII11_06510</name>
</gene>
<evidence type="ECO:0000256" key="3">
    <source>
        <dbReference type="ARBA" id="ARBA00023125"/>
    </source>
</evidence>
<accession>A0A3P1SG11</accession>
<keyword evidence="3" id="KW-0238">DNA-binding</keyword>
<dbReference type="AlphaFoldDB" id="A0A3P1SG11"/>
<dbReference type="Pfam" id="PF00126">
    <property type="entry name" value="HTH_1"/>
    <property type="match status" value="1"/>
</dbReference>
<evidence type="ECO:0000256" key="1">
    <source>
        <dbReference type="ARBA" id="ARBA00009437"/>
    </source>
</evidence>
<dbReference type="OrthoDB" id="3636008at2"/>
<dbReference type="EMBL" id="RQZF01000005">
    <property type="protein sequence ID" value="RRC95282.1"/>
    <property type="molecule type" value="Genomic_DNA"/>
</dbReference>
<evidence type="ECO:0000313" key="7">
    <source>
        <dbReference type="Proteomes" id="UP000280444"/>
    </source>
</evidence>
<sequence>MHIDPRRLPLLLTVQREGGIVAAADVLRLSPSAVSQQIRKMEEEVGLDLIERTPSGAILTPAGMILAQSAERIETELSDVTRALSPMAGHVTGIVDIGSFQTLIMSVLIPFLGELSRSAPGIDLRLSEVEETPAMAALRAGRIDILALERDATPGPAPRGFTDTLLLDEPWVLATPSHAPAVSSEDDLAALTWLRTPADTAGGKATMRLTHGIAHPMWSVHTYYNYGAALLMVASGLGSTVLPSLALGDAIPEQVRLTPLPTLGVRRILLRHRTHLSGPETPTGQVIELLKRWVSDNPQSWGIQQFT</sequence>
<dbReference type="GO" id="GO:0003677">
    <property type="term" value="F:DNA binding"/>
    <property type="evidence" value="ECO:0007669"/>
    <property type="project" value="UniProtKB-KW"/>
</dbReference>
<comment type="similarity">
    <text evidence="1">Belongs to the LysR transcriptional regulatory family.</text>
</comment>
<keyword evidence="4" id="KW-0804">Transcription</keyword>
<dbReference type="PANTHER" id="PTHR30346">
    <property type="entry name" value="TRANSCRIPTIONAL DUAL REGULATOR HCAR-RELATED"/>
    <property type="match status" value="1"/>
</dbReference>
<dbReference type="InterPro" id="IPR036390">
    <property type="entry name" value="WH_DNA-bd_sf"/>
</dbReference>
<keyword evidence="2" id="KW-0805">Transcription regulation</keyword>
<dbReference type="RefSeq" id="WP_124870399.1">
    <property type="nucleotide sequence ID" value="NZ_RQZF01000005.1"/>
</dbReference>
<dbReference type="PANTHER" id="PTHR30346:SF29">
    <property type="entry name" value="LYSR SUBSTRATE-BINDING"/>
    <property type="match status" value="1"/>
</dbReference>
<dbReference type="PROSITE" id="PS50931">
    <property type="entry name" value="HTH_LYSR"/>
    <property type="match status" value="1"/>
</dbReference>
<dbReference type="InterPro" id="IPR005119">
    <property type="entry name" value="LysR_subst-bd"/>
</dbReference>
<dbReference type="GO" id="GO:0003700">
    <property type="term" value="F:DNA-binding transcription factor activity"/>
    <property type="evidence" value="ECO:0007669"/>
    <property type="project" value="InterPro"/>
</dbReference>
<dbReference type="Proteomes" id="UP000280444">
    <property type="component" value="Unassembled WGS sequence"/>
</dbReference>
<proteinExistence type="inferred from homology"/>
<evidence type="ECO:0000256" key="4">
    <source>
        <dbReference type="ARBA" id="ARBA00023163"/>
    </source>
</evidence>
<keyword evidence="7" id="KW-1185">Reference proteome</keyword>
<feature type="domain" description="HTH lysR-type" evidence="5">
    <location>
        <begin position="3"/>
        <end position="60"/>
    </location>
</feature>
<evidence type="ECO:0000256" key="2">
    <source>
        <dbReference type="ARBA" id="ARBA00023015"/>
    </source>
</evidence>
<name>A0A3P1SG11_9ACTO</name>
<dbReference type="Pfam" id="PF03466">
    <property type="entry name" value="LysR_substrate"/>
    <property type="match status" value="1"/>
</dbReference>
<dbReference type="GO" id="GO:0032993">
    <property type="term" value="C:protein-DNA complex"/>
    <property type="evidence" value="ECO:0007669"/>
    <property type="project" value="TreeGrafter"/>
</dbReference>
<evidence type="ECO:0000259" key="5">
    <source>
        <dbReference type="PROSITE" id="PS50931"/>
    </source>
</evidence>
<reference evidence="6 7" key="1">
    <citation type="submission" date="2018-11" db="EMBL/GenBank/DDBJ databases">
        <title>Genomes From Bacteria Associated with the Canine Oral Cavity: a Test Case for Automated Genome-Based Taxonomic Assignment.</title>
        <authorList>
            <person name="Coil D.A."/>
            <person name="Jospin G."/>
            <person name="Darling A.E."/>
            <person name="Wallis C."/>
            <person name="Davis I.J."/>
            <person name="Harris S."/>
            <person name="Eisen J.A."/>
            <person name="Holcombe L.J."/>
            <person name="O'Flynn C."/>
        </authorList>
    </citation>
    <scope>NUCLEOTIDE SEQUENCE [LARGE SCALE GENOMIC DNA]</scope>
    <source>
        <strain evidence="6 7">OH770</strain>
    </source>
</reference>
<protein>
    <submittedName>
        <fullName evidence="6">LysR family transcriptional regulator</fullName>
    </submittedName>
</protein>
<dbReference type="SUPFAM" id="SSF46785">
    <property type="entry name" value="Winged helix' DNA-binding domain"/>
    <property type="match status" value="1"/>
</dbReference>
<dbReference type="InterPro" id="IPR036388">
    <property type="entry name" value="WH-like_DNA-bd_sf"/>
</dbReference>
<evidence type="ECO:0000313" key="6">
    <source>
        <dbReference type="EMBL" id="RRC95282.1"/>
    </source>
</evidence>